<dbReference type="KEGG" id="emt:CPZ25_009580"/>
<gene>
    <name evidence="1" type="ORF">CPZ25_009580</name>
</gene>
<evidence type="ECO:0000313" key="1">
    <source>
        <dbReference type="EMBL" id="QCT71566.1"/>
    </source>
</evidence>
<sequence>MAKIEIFEPELTCIDGVCQMGENADLARINDMVASFADDGWDIVRHNLTMDPNAFVENRTIGTLLVEKGNSVLPVTLVNGKIVKMREYPSALEFVKWFSGGTE</sequence>
<reference evidence="1 2" key="1">
    <citation type="submission" date="2018-05" db="EMBL/GenBank/DDBJ databases">
        <title>Genome comparison of Eubacterium sp.</title>
        <authorList>
            <person name="Feng Y."/>
            <person name="Sanchez-Andrea I."/>
            <person name="Stams A.J.M."/>
            <person name="De Vos W.M."/>
        </authorList>
    </citation>
    <scope>NUCLEOTIDE SEQUENCE [LARGE SCALE GENOMIC DNA]</scope>
    <source>
        <strain evidence="1 2">YI</strain>
    </source>
</reference>
<dbReference type="RefSeq" id="WP_058693565.1">
    <property type="nucleotide sequence ID" value="NZ_CABJDW020000012.1"/>
</dbReference>
<proteinExistence type="predicted"/>
<accession>A0A2A5TCV5</accession>
<dbReference type="Gene3D" id="3.40.30.10">
    <property type="entry name" value="Glutaredoxin"/>
    <property type="match status" value="1"/>
</dbReference>
<organism evidence="1 2">
    <name type="scientific">Eubacterium maltosivorans</name>
    <dbReference type="NCBI Taxonomy" id="2041044"/>
    <lineage>
        <taxon>Bacteria</taxon>
        <taxon>Bacillati</taxon>
        <taxon>Bacillota</taxon>
        <taxon>Clostridia</taxon>
        <taxon>Eubacteriales</taxon>
        <taxon>Eubacteriaceae</taxon>
        <taxon>Eubacterium</taxon>
    </lineage>
</organism>
<dbReference type="Proteomes" id="UP000218387">
    <property type="component" value="Chromosome"/>
</dbReference>
<name>A0A2A5TCV5_EUBML</name>
<dbReference type="GO" id="GO:0046685">
    <property type="term" value="P:response to arsenic-containing substance"/>
    <property type="evidence" value="ECO:0007669"/>
    <property type="project" value="InterPro"/>
</dbReference>
<dbReference type="GO" id="GO:0045892">
    <property type="term" value="P:negative regulation of DNA-templated transcription"/>
    <property type="evidence" value="ECO:0007669"/>
    <property type="project" value="InterPro"/>
</dbReference>
<dbReference type="EMBL" id="CP029487">
    <property type="protein sequence ID" value="QCT71566.1"/>
    <property type="molecule type" value="Genomic_DNA"/>
</dbReference>
<dbReference type="AlphaFoldDB" id="A0A2A5TCV5"/>
<protein>
    <submittedName>
        <fullName evidence="1">Arsenical resistance operon transcriptional repressor ArsD</fullName>
    </submittedName>
</protein>
<dbReference type="Pfam" id="PF06953">
    <property type="entry name" value="ArsD"/>
    <property type="match status" value="1"/>
</dbReference>
<evidence type="ECO:0000313" key="2">
    <source>
        <dbReference type="Proteomes" id="UP000218387"/>
    </source>
</evidence>
<dbReference type="GO" id="GO:0003677">
    <property type="term" value="F:DNA binding"/>
    <property type="evidence" value="ECO:0007669"/>
    <property type="project" value="InterPro"/>
</dbReference>
<dbReference type="InterPro" id="IPR010712">
    <property type="entry name" value="Arsenical-R_ArsD"/>
</dbReference>
<keyword evidence="2" id="KW-1185">Reference proteome</keyword>